<proteinExistence type="inferred from homology"/>
<organism evidence="6 7">
    <name type="scientific">Gordonia asplenii</name>
    <dbReference type="NCBI Taxonomy" id="2725283"/>
    <lineage>
        <taxon>Bacteria</taxon>
        <taxon>Bacillati</taxon>
        <taxon>Actinomycetota</taxon>
        <taxon>Actinomycetes</taxon>
        <taxon>Mycobacteriales</taxon>
        <taxon>Gordoniaceae</taxon>
        <taxon>Gordonia</taxon>
    </lineage>
</organism>
<dbReference type="PANTHER" id="PTHR11715:SF3">
    <property type="entry name" value="GLYCINE CLEAVAGE SYSTEM H PROTEIN-RELATED"/>
    <property type="match status" value="1"/>
</dbReference>
<dbReference type="InterPro" id="IPR000089">
    <property type="entry name" value="Biotin_lipoyl"/>
</dbReference>
<dbReference type="Proteomes" id="UP000550729">
    <property type="component" value="Unassembled WGS sequence"/>
</dbReference>
<protein>
    <recommendedName>
        <fullName evidence="3">Glycine cleavage system H protein</fullName>
    </recommendedName>
</protein>
<dbReference type="EMBL" id="JABBNB010000003">
    <property type="protein sequence ID" value="NMO00309.1"/>
    <property type="molecule type" value="Genomic_DNA"/>
</dbReference>
<dbReference type="PROSITE" id="PS50968">
    <property type="entry name" value="BIOTINYL_LIPOYL"/>
    <property type="match status" value="1"/>
</dbReference>
<dbReference type="InterPro" id="IPR011053">
    <property type="entry name" value="Single_hybrid_motif"/>
</dbReference>
<evidence type="ECO:0000313" key="7">
    <source>
        <dbReference type="Proteomes" id="UP000550729"/>
    </source>
</evidence>
<sequence>MTNVPDSLRYTAEHEWVEKIDAEHVRVGITAFAAEQLGDVVFVQSPSVDDEVTPGESFAEVESTKSVSDIYGPLSGTVTEVNNALDDAPDLVNSEPYGQGWLAVIRVSGDVDAELAQMLDAAAYQALIAE</sequence>
<dbReference type="Pfam" id="PF01597">
    <property type="entry name" value="GCV_H"/>
    <property type="match status" value="1"/>
</dbReference>
<feature type="domain" description="Lipoyl-binding" evidence="5">
    <location>
        <begin position="24"/>
        <end position="106"/>
    </location>
</feature>
<keyword evidence="2 3" id="KW-0450">Lipoyl</keyword>
<keyword evidence="7" id="KW-1185">Reference proteome</keyword>
<feature type="modified residue" description="N6-lipoyllysine" evidence="3 4">
    <location>
        <position position="65"/>
    </location>
</feature>
<dbReference type="Gene3D" id="2.40.50.100">
    <property type="match status" value="1"/>
</dbReference>
<comment type="subunit">
    <text evidence="3">The glycine cleavage system is composed of four proteins: P, T, L and H.</text>
</comment>
<dbReference type="GO" id="GO:0019464">
    <property type="term" value="P:glycine decarboxylation via glycine cleavage system"/>
    <property type="evidence" value="ECO:0007669"/>
    <property type="project" value="UniProtKB-UniRule"/>
</dbReference>
<dbReference type="HAMAP" id="MF_00272">
    <property type="entry name" value="GcvH"/>
    <property type="match status" value="1"/>
</dbReference>
<accession>A0A848KQI7</accession>
<dbReference type="InterPro" id="IPR017453">
    <property type="entry name" value="GCV_H_sub"/>
</dbReference>
<name>A0A848KQI7_9ACTN</name>
<comment type="caution">
    <text evidence="6">The sequence shown here is derived from an EMBL/GenBank/DDBJ whole genome shotgun (WGS) entry which is preliminary data.</text>
</comment>
<evidence type="ECO:0000256" key="3">
    <source>
        <dbReference type="HAMAP-Rule" id="MF_00272"/>
    </source>
</evidence>
<evidence type="ECO:0000313" key="6">
    <source>
        <dbReference type="EMBL" id="NMO00309.1"/>
    </source>
</evidence>
<evidence type="ECO:0000256" key="4">
    <source>
        <dbReference type="PIRSR" id="PIRSR617453-50"/>
    </source>
</evidence>
<comment type="similarity">
    <text evidence="1 3">Belongs to the GcvH family.</text>
</comment>
<dbReference type="AlphaFoldDB" id="A0A848KQI7"/>
<evidence type="ECO:0000256" key="2">
    <source>
        <dbReference type="ARBA" id="ARBA00022823"/>
    </source>
</evidence>
<dbReference type="InterPro" id="IPR003016">
    <property type="entry name" value="2-oxoA_DH_lipoyl-BS"/>
</dbReference>
<comment type="cofactor">
    <cofactor evidence="3">
        <name>(R)-lipoate</name>
        <dbReference type="ChEBI" id="CHEBI:83088"/>
    </cofactor>
    <text evidence="3">Binds 1 lipoyl cofactor covalently.</text>
</comment>
<gene>
    <name evidence="3 6" type="primary">gcvH</name>
    <name evidence="6" type="ORF">HH308_03670</name>
</gene>
<dbReference type="InterPro" id="IPR033753">
    <property type="entry name" value="GCV_H/Fam206"/>
</dbReference>
<dbReference type="SUPFAM" id="SSF51230">
    <property type="entry name" value="Single hybrid motif"/>
    <property type="match status" value="1"/>
</dbReference>
<evidence type="ECO:0000256" key="1">
    <source>
        <dbReference type="ARBA" id="ARBA00009249"/>
    </source>
</evidence>
<evidence type="ECO:0000259" key="5">
    <source>
        <dbReference type="PROSITE" id="PS50968"/>
    </source>
</evidence>
<dbReference type="NCBIfam" id="TIGR00527">
    <property type="entry name" value="gcvH"/>
    <property type="match status" value="1"/>
</dbReference>
<dbReference type="GO" id="GO:0005829">
    <property type="term" value="C:cytosol"/>
    <property type="evidence" value="ECO:0007669"/>
    <property type="project" value="TreeGrafter"/>
</dbReference>
<dbReference type="PANTHER" id="PTHR11715">
    <property type="entry name" value="GLYCINE CLEAVAGE SYSTEM H PROTEIN"/>
    <property type="match status" value="1"/>
</dbReference>
<dbReference type="GO" id="GO:0009249">
    <property type="term" value="P:protein lipoylation"/>
    <property type="evidence" value="ECO:0007669"/>
    <property type="project" value="TreeGrafter"/>
</dbReference>
<reference evidence="6 7" key="1">
    <citation type="submission" date="2020-04" db="EMBL/GenBank/DDBJ databases">
        <title>Gordonia sp. nov. TBRC 11910.</title>
        <authorList>
            <person name="Suriyachadkun C."/>
        </authorList>
    </citation>
    <scope>NUCLEOTIDE SEQUENCE [LARGE SCALE GENOMIC DNA]</scope>
    <source>
        <strain evidence="6 7">TBRC 11910</strain>
    </source>
</reference>
<dbReference type="NCBIfam" id="NF002270">
    <property type="entry name" value="PRK01202.1"/>
    <property type="match status" value="1"/>
</dbReference>
<dbReference type="CDD" id="cd06848">
    <property type="entry name" value="GCS_H"/>
    <property type="match status" value="1"/>
</dbReference>
<dbReference type="GO" id="GO:0005960">
    <property type="term" value="C:glycine cleavage complex"/>
    <property type="evidence" value="ECO:0007669"/>
    <property type="project" value="InterPro"/>
</dbReference>
<dbReference type="PROSITE" id="PS00189">
    <property type="entry name" value="LIPOYL"/>
    <property type="match status" value="1"/>
</dbReference>
<dbReference type="InterPro" id="IPR002930">
    <property type="entry name" value="GCV_H"/>
</dbReference>
<comment type="function">
    <text evidence="3">The glycine cleavage system catalyzes the degradation of glycine. The H protein shuttles the methylamine group of glycine from the P protein to the T protein.</text>
</comment>